<dbReference type="GO" id="GO:0050515">
    <property type="term" value="F:4-(cytidine 5'-diphospho)-2-C-methyl-D-erythritol kinase activity"/>
    <property type="evidence" value="ECO:0007669"/>
    <property type="project" value="UniProtKB-UniRule"/>
</dbReference>
<protein>
    <recommendedName>
        <fullName evidence="3 9">4-diphosphocytidyl-2-C-methyl-D-erythritol kinase</fullName>
        <shortName evidence="9">CMK</shortName>
        <ecNumber evidence="2 9">2.7.1.148</ecNumber>
    </recommendedName>
    <alternativeName>
        <fullName evidence="8 9">4-(cytidine-5'-diphospho)-2-C-methyl-D-erythritol kinase</fullName>
    </alternativeName>
</protein>
<evidence type="ECO:0000256" key="6">
    <source>
        <dbReference type="ARBA" id="ARBA00022777"/>
    </source>
</evidence>
<evidence type="ECO:0000256" key="8">
    <source>
        <dbReference type="ARBA" id="ARBA00032554"/>
    </source>
</evidence>
<keyword evidence="6 9" id="KW-0418">Kinase</keyword>
<dbReference type="Pfam" id="PF00288">
    <property type="entry name" value="GHMP_kinases_N"/>
    <property type="match status" value="1"/>
</dbReference>
<comment type="similarity">
    <text evidence="1 9">Belongs to the GHMP kinase family. IspE subfamily.</text>
</comment>
<feature type="domain" description="GHMP kinase N-terminal" evidence="10">
    <location>
        <begin position="63"/>
        <end position="137"/>
    </location>
</feature>
<feature type="domain" description="GHMP kinase C-terminal" evidence="11">
    <location>
        <begin position="191"/>
        <end position="251"/>
    </location>
</feature>
<evidence type="ECO:0000256" key="1">
    <source>
        <dbReference type="ARBA" id="ARBA00009684"/>
    </source>
</evidence>
<dbReference type="InterPro" id="IPR004424">
    <property type="entry name" value="IspE"/>
</dbReference>
<comment type="caution">
    <text evidence="12">The sequence shown here is derived from an EMBL/GenBank/DDBJ whole genome shotgun (WGS) entry which is preliminary data.</text>
</comment>
<dbReference type="Gene3D" id="3.30.230.10">
    <property type="match status" value="1"/>
</dbReference>
<dbReference type="InterPro" id="IPR013750">
    <property type="entry name" value="GHMP_kinase_C_dom"/>
</dbReference>
<dbReference type="InterPro" id="IPR006204">
    <property type="entry name" value="GHMP_kinase_N_dom"/>
</dbReference>
<dbReference type="Gene3D" id="3.30.70.890">
    <property type="entry name" value="GHMP kinase, C-terminal domain"/>
    <property type="match status" value="1"/>
</dbReference>
<dbReference type="EMBL" id="JABAIL010000002">
    <property type="protein sequence ID" value="NLR90928.1"/>
    <property type="molecule type" value="Genomic_DNA"/>
</dbReference>
<organism evidence="12 13">
    <name type="scientific">Flammeovirga agarivorans</name>
    <dbReference type="NCBI Taxonomy" id="2726742"/>
    <lineage>
        <taxon>Bacteria</taxon>
        <taxon>Pseudomonadati</taxon>
        <taxon>Bacteroidota</taxon>
        <taxon>Cytophagia</taxon>
        <taxon>Cytophagales</taxon>
        <taxon>Flammeovirgaceae</taxon>
        <taxon>Flammeovirga</taxon>
    </lineage>
</organism>
<dbReference type="SUPFAM" id="SSF55060">
    <property type="entry name" value="GHMP Kinase, C-terminal domain"/>
    <property type="match status" value="1"/>
</dbReference>
<dbReference type="InterPro" id="IPR014721">
    <property type="entry name" value="Ribsml_uS5_D2-typ_fold_subgr"/>
</dbReference>
<evidence type="ECO:0000259" key="11">
    <source>
        <dbReference type="Pfam" id="PF08544"/>
    </source>
</evidence>
<dbReference type="InterPro" id="IPR020568">
    <property type="entry name" value="Ribosomal_Su5_D2-typ_SF"/>
</dbReference>
<proteinExistence type="inferred from homology"/>
<evidence type="ECO:0000256" key="7">
    <source>
        <dbReference type="ARBA" id="ARBA00022840"/>
    </source>
</evidence>
<comment type="catalytic activity">
    <reaction evidence="9">
        <text>4-CDP-2-C-methyl-D-erythritol + ATP = 4-CDP-2-C-methyl-D-erythritol 2-phosphate + ADP + H(+)</text>
        <dbReference type="Rhea" id="RHEA:18437"/>
        <dbReference type="ChEBI" id="CHEBI:15378"/>
        <dbReference type="ChEBI" id="CHEBI:30616"/>
        <dbReference type="ChEBI" id="CHEBI:57823"/>
        <dbReference type="ChEBI" id="CHEBI:57919"/>
        <dbReference type="ChEBI" id="CHEBI:456216"/>
        <dbReference type="EC" id="2.7.1.148"/>
    </reaction>
</comment>
<dbReference type="EC" id="2.7.1.148" evidence="2 9"/>
<evidence type="ECO:0000256" key="9">
    <source>
        <dbReference type="HAMAP-Rule" id="MF_00061"/>
    </source>
</evidence>
<comment type="function">
    <text evidence="9">Catalyzes the phosphorylation of the position 2 hydroxy group of 4-diphosphocytidyl-2C-methyl-D-erythritol.</text>
</comment>
<dbReference type="GO" id="GO:0019288">
    <property type="term" value="P:isopentenyl diphosphate biosynthetic process, methylerythritol 4-phosphate pathway"/>
    <property type="evidence" value="ECO:0007669"/>
    <property type="project" value="UniProtKB-UniRule"/>
</dbReference>
<sequence>MISYPNAKINIGLAITSKRQDGFHDIASCFYPVGWSDILEIIPSEELSFQSTGIDIPGNADHNLCLQAYHLLNKDFNIPPVQMHLHKIIPIGAGLGGGSADGAFALVMLNEMNNLGLSDEQLEEYAAQMGSDCPFFIKNKPVYVTGRGEVFNELDLTLKGKKIVLVNPNIHISTKEAYSGVSPKALDFELKATLEGNIEDWKDHVKNDFEDSLLKKYTVIDKIKSDLYKQGAEYASMTGSGSTVFGIFSTEIDLSNYTEYSVWSGDLD</sequence>
<keyword evidence="7 9" id="KW-0067">ATP-binding</keyword>
<dbReference type="Proteomes" id="UP000585050">
    <property type="component" value="Unassembled WGS sequence"/>
</dbReference>
<dbReference type="SUPFAM" id="SSF54211">
    <property type="entry name" value="Ribosomal protein S5 domain 2-like"/>
    <property type="match status" value="1"/>
</dbReference>
<gene>
    <name evidence="9" type="primary">ispE</name>
    <name evidence="12" type="ORF">HGP29_06905</name>
</gene>
<evidence type="ECO:0000259" key="10">
    <source>
        <dbReference type="Pfam" id="PF00288"/>
    </source>
</evidence>
<evidence type="ECO:0000256" key="2">
    <source>
        <dbReference type="ARBA" id="ARBA00012052"/>
    </source>
</evidence>
<feature type="active site" evidence="9">
    <location>
        <position position="132"/>
    </location>
</feature>
<evidence type="ECO:0000313" key="12">
    <source>
        <dbReference type="EMBL" id="NLR90928.1"/>
    </source>
</evidence>
<name>A0A7X8SIK3_9BACT</name>
<dbReference type="RefSeq" id="WP_168881637.1">
    <property type="nucleotide sequence ID" value="NZ_JABAIL010000002.1"/>
</dbReference>
<comment type="pathway">
    <text evidence="9">Isoprenoid biosynthesis; isopentenyl diphosphate biosynthesis via DXP pathway; isopentenyl diphosphate from 1-deoxy-D-xylulose 5-phosphate: step 3/6.</text>
</comment>
<evidence type="ECO:0000256" key="5">
    <source>
        <dbReference type="ARBA" id="ARBA00022741"/>
    </source>
</evidence>
<dbReference type="GO" id="GO:0005524">
    <property type="term" value="F:ATP binding"/>
    <property type="evidence" value="ECO:0007669"/>
    <property type="project" value="UniProtKB-UniRule"/>
</dbReference>
<dbReference type="PIRSF" id="PIRSF010376">
    <property type="entry name" value="IspE"/>
    <property type="match status" value="1"/>
</dbReference>
<dbReference type="PANTHER" id="PTHR43527">
    <property type="entry name" value="4-DIPHOSPHOCYTIDYL-2-C-METHYL-D-ERYTHRITOL KINASE, CHLOROPLASTIC"/>
    <property type="match status" value="1"/>
</dbReference>
<keyword evidence="13" id="KW-1185">Reference proteome</keyword>
<dbReference type="Pfam" id="PF08544">
    <property type="entry name" value="GHMP_kinases_C"/>
    <property type="match status" value="1"/>
</dbReference>
<dbReference type="NCBIfam" id="TIGR00154">
    <property type="entry name" value="ispE"/>
    <property type="match status" value="1"/>
</dbReference>
<reference evidence="12 13" key="1">
    <citation type="submission" date="2020-04" db="EMBL/GenBank/DDBJ databases">
        <title>Flammeovirga sp. SR4, a novel species isolated from seawater.</title>
        <authorList>
            <person name="Wang X."/>
        </authorList>
    </citation>
    <scope>NUCLEOTIDE SEQUENCE [LARGE SCALE GENOMIC DNA]</scope>
    <source>
        <strain evidence="12 13">SR4</strain>
    </source>
</reference>
<dbReference type="UniPathway" id="UPA00056">
    <property type="reaction ID" value="UER00094"/>
</dbReference>
<dbReference type="HAMAP" id="MF_00061">
    <property type="entry name" value="IspE"/>
    <property type="match status" value="1"/>
</dbReference>
<evidence type="ECO:0000256" key="3">
    <source>
        <dbReference type="ARBA" id="ARBA00017473"/>
    </source>
</evidence>
<accession>A0A7X8SIK3</accession>
<dbReference type="AlphaFoldDB" id="A0A7X8SIK3"/>
<dbReference type="PANTHER" id="PTHR43527:SF2">
    <property type="entry name" value="4-DIPHOSPHOCYTIDYL-2-C-METHYL-D-ERYTHRITOL KINASE, CHLOROPLASTIC"/>
    <property type="match status" value="1"/>
</dbReference>
<feature type="binding site" evidence="9">
    <location>
        <begin position="90"/>
        <end position="100"/>
    </location>
    <ligand>
        <name>ATP</name>
        <dbReference type="ChEBI" id="CHEBI:30616"/>
    </ligand>
</feature>
<dbReference type="InterPro" id="IPR036554">
    <property type="entry name" value="GHMP_kinase_C_sf"/>
</dbReference>
<evidence type="ECO:0000313" key="13">
    <source>
        <dbReference type="Proteomes" id="UP000585050"/>
    </source>
</evidence>
<evidence type="ECO:0000256" key="4">
    <source>
        <dbReference type="ARBA" id="ARBA00022679"/>
    </source>
</evidence>
<feature type="active site" evidence="9">
    <location>
        <position position="8"/>
    </location>
</feature>
<keyword evidence="4 9" id="KW-0808">Transferase</keyword>
<keyword evidence="9" id="KW-0414">Isoprene biosynthesis</keyword>
<keyword evidence="5 9" id="KW-0547">Nucleotide-binding</keyword>
<dbReference type="GO" id="GO:0016114">
    <property type="term" value="P:terpenoid biosynthetic process"/>
    <property type="evidence" value="ECO:0007669"/>
    <property type="project" value="UniProtKB-UniRule"/>
</dbReference>